<evidence type="ECO:0000313" key="2">
    <source>
        <dbReference type="EMBL" id="KAF2606845.1"/>
    </source>
</evidence>
<gene>
    <name evidence="2" type="ORF">F2Q68_00044018</name>
</gene>
<reference evidence="2" key="1">
    <citation type="submission" date="2019-12" db="EMBL/GenBank/DDBJ databases">
        <title>Genome sequencing and annotation of Brassica cretica.</title>
        <authorList>
            <person name="Studholme D.J."/>
            <person name="Sarris P.F."/>
        </authorList>
    </citation>
    <scope>NUCLEOTIDE SEQUENCE</scope>
    <source>
        <strain evidence="2">PFS-001/15</strain>
        <tissue evidence="2">Leaf</tissue>
    </source>
</reference>
<evidence type="ECO:0000256" key="1">
    <source>
        <dbReference type="SAM" id="MobiDB-lite"/>
    </source>
</evidence>
<name>A0A8S9LID5_BRACR</name>
<dbReference type="Proteomes" id="UP000712281">
    <property type="component" value="Unassembled WGS sequence"/>
</dbReference>
<accession>A0A8S9LID5</accession>
<comment type="caution">
    <text evidence="2">The sequence shown here is derived from an EMBL/GenBank/DDBJ whole genome shotgun (WGS) entry which is preliminary data.</text>
</comment>
<organism evidence="2 3">
    <name type="scientific">Brassica cretica</name>
    <name type="common">Mustard</name>
    <dbReference type="NCBI Taxonomy" id="69181"/>
    <lineage>
        <taxon>Eukaryota</taxon>
        <taxon>Viridiplantae</taxon>
        <taxon>Streptophyta</taxon>
        <taxon>Embryophyta</taxon>
        <taxon>Tracheophyta</taxon>
        <taxon>Spermatophyta</taxon>
        <taxon>Magnoliopsida</taxon>
        <taxon>eudicotyledons</taxon>
        <taxon>Gunneridae</taxon>
        <taxon>Pentapetalae</taxon>
        <taxon>rosids</taxon>
        <taxon>malvids</taxon>
        <taxon>Brassicales</taxon>
        <taxon>Brassicaceae</taxon>
        <taxon>Brassiceae</taxon>
        <taxon>Brassica</taxon>
    </lineage>
</organism>
<dbReference type="AlphaFoldDB" id="A0A8S9LID5"/>
<protein>
    <submittedName>
        <fullName evidence="2">Uncharacterized protein</fullName>
    </submittedName>
</protein>
<feature type="region of interest" description="Disordered" evidence="1">
    <location>
        <begin position="1"/>
        <end position="27"/>
    </location>
</feature>
<proteinExistence type="predicted"/>
<evidence type="ECO:0000313" key="3">
    <source>
        <dbReference type="Proteomes" id="UP000712281"/>
    </source>
</evidence>
<sequence>MSSKRKSSTKFNRDRFVPEGSSSQHVGNVPKVEFSAESIDPEEVDAWRTAMGEVKPPTPIVWVPPSFKLNPHLVGILVLSYELGIILDADHLEAWVEPRWSRSLIVQVRPRTNMAIISGFVLKYHFGKDHFSSPVLATPWWKRAPSPSLELDGGDKRYSKLRMSIISDFDDI</sequence>
<dbReference type="EMBL" id="QGKW02000276">
    <property type="protein sequence ID" value="KAF2606845.1"/>
    <property type="molecule type" value="Genomic_DNA"/>
</dbReference>